<dbReference type="HOGENOM" id="CLU_377263_0_0_1"/>
<dbReference type="OrthoDB" id="3226942at2759"/>
<dbReference type="STRING" id="930991.A0A0D0CRU9"/>
<dbReference type="Proteomes" id="UP000054538">
    <property type="component" value="Unassembled WGS sequence"/>
</dbReference>
<evidence type="ECO:0000313" key="2">
    <source>
        <dbReference type="Proteomes" id="UP000054538"/>
    </source>
</evidence>
<dbReference type="InParanoid" id="A0A0D0CRU9"/>
<dbReference type="InterPro" id="IPR012337">
    <property type="entry name" value="RNaseH-like_sf"/>
</dbReference>
<gene>
    <name evidence="1" type="ORF">PAXRUDRAFT_17058</name>
</gene>
<dbReference type="SUPFAM" id="SSF53098">
    <property type="entry name" value="Ribonuclease H-like"/>
    <property type="match status" value="1"/>
</dbReference>
<accession>A0A0D0CRU9</accession>
<name>A0A0D0CRU9_9AGAM</name>
<evidence type="ECO:0008006" key="3">
    <source>
        <dbReference type="Google" id="ProtNLM"/>
    </source>
</evidence>
<protein>
    <recommendedName>
        <fullName evidence="3">DUF659 domain-containing protein</fullName>
    </recommendedName>
</protein>
<evidence type="ECO:0000313" key="1">
    <source>
        <dbReference type="EMBL" id="KIK78108.1"/>
    </source>
</evidence>
<keyword evidence="2" id="KW-1185">Reference proteome</keyword>
<organism evidence="1 2">
    <name type="scientific">Paxillus rubicundulus Ve08.2h10</name>
    <dbReference type="NCBI Taxonomy" id="930991"/>
    <lineage>
        <taxon>Eukaryota</taxon>
        <taxon>Fungi</taxon>
        <taxon>Dikarya</taxon>
        <taxon>Basidiomycota</taxon>
        <taxon>Agaricomycotina</taxon>
        <taxon>Agaricomycetes</taxon>
        <taxon>Agaricomycetidae</taxon>
        <taxon>Boletales</taxon>
        <taxon>Paxilineae</taxon>
        <taxon>Paxillaceae</taxon>
        <taxon>Paxillus</taxon>
    </lineage>
</organism>
<reference evidence="2" key="2">
    <citation type="submission" date="2015-01" db="EMBL/GenBank/DDBJ databases">
        <title>Evolutionary Origins and Diversification of the Mycorrhizal Mutualists.</title>
        <authorList>
            <consortium name="DOE Joint Genome Institute"/>
            <consortium name="Mycorrhizal Genomics Consortium"/>
            <person name="Kohler A."/>
            <person name="Kuo A."/>
            <person name="Nagy L.G."/>
            <person name="Floudas D."/>
            <person name="Copeland A."/>
            <person name="Barry K.W."/>
            <person name="Cichocki N."/>
            <person name="Veneault-Fourrey C."/>
            <person name="LaButti K."/>
            <person name="Lindquist E.A."/>
            <person name="Lipzen A."/>
            <person name="Lundell T."/>
            <person name="Morin E."/>
            <person name="Murat C."/>
            <person name="Riley R."/>
            <person name="Ohm R."/>
            <person name="Sun H."/>
            <person name="Tunlid A."/>
            <person name="Henrissat B."/>
            <person name="Grigoriev I.V."/>
            <person name="Hibbett D.S."/>
            <person name="Martin F."/>
        </authorList>
    </citation>
    <scope>NUCLEOTIDE SEQUENCE [LARGE SCALE GENOMIC DNA]</scope>
    <source>
        <strain evidence="2">Ve08.2h10</strain>
    </source>
</reference>
<dbReference type="AlphaFoldDB" id="A0A0D0CRU9"/>
<proteinExistence type="predicted"/>
<dbReference type="EMBL" id="KN826705">
    <property type="protein sequence ID" value="KIK78108.1"/>
    <property type="molecule type" value="Genomic_DNA"/>
</dbReference>
<sequence>MTLKSSAQDQSTVILSNAIVPTMSTKKQKKESLDGYVDHPLTKEQSTQANVHLLQWFIHANIPFLAVDDVFFHYFLNTIRPSYKAPSHYVVLHQLLDSEAVCVQQEDINQLKSCKRLTLLLDGWEDLLKCSLYDSVAVEKALRKMEIDDGKNIIAVTTDNPAVMQAYHHKFQEKYPWVLPFTCFLHSLNTLIGDIVTYPVMKKTITQTTQIVSFFNASHYWGGQLNDKSRKLDIKQRLKQNCESHFYALILHFLSVVSHKNPLFQICIHPDAQRKVNNQTAVAADIINTVLYDCFYWQWLEQLIKTTKPIIDAIGNTESRQTSLADCMLELICCAKQMSNLQLDPDDDAGFWMHAKNTFNRRFHAINTDYHLLALFLHQICRELAIIQAANGWSIEFMIKIALQVAQRLRWNSQKAGKLVDDMQTYNLSHAPFAGGQANGLIWWEDLPISGDTHPLKILTIRMLSIVPHAGDVEHLFSDLGRKIHANLRHHIHLKDIAMQKEPCHRHAHMHVRKEPSINVNIVEDLNETFTWLPPLSAISEKLFLLTMLMQNLTHLNDKRWESNLRGWTAGKFLKEILLAFVLLNSLPKLPEWNMFTSSIINTIEDRKLTFHTMETKITSEEAHLNPSGYSDSALKVSTKSSAHLPNSATWSLDKGVEERRRRRKIWEKKKEKANAAEDSLEVAPKTQEIANIVTEGASKALMACILAHLSSEPKASGRDTIIIDSGATSHMVPH</sequence>
<reference evidence="1 2" key="1">
    <citation type="submission" date="2014-04" db="EMBL/GenBank/DDBJ databases">
        <authorList>
            <consortium name="DOE Joint Genome Institute"/>
            <person name="Kuo A."/>
            <person name="Kohler A."/>
            <person name="Jargeat P."/>
            <person name="Nagy L.G."/>
            <person name="Floudas D."/>
            <person name="Copeland A."/>
            <person name="Barry K.W."/>
            <person name="Cichocki N."/>
            <person name="Veneault-Fourrey C."/>
            <person name="LaButti K."/>
            <person name="Lindquist E.A."/>
            <person name="Lipzen A."/>
            <person name="Lundell T."/>
            <person name="Morin E."/>
            <person name="Murat C."/>
            <person name="Sun H."/>
            <person name="Tunlid A."/>
            <person name="Henrissat B."/>
            <person name="Grigoriev I.V."/>
            <person name="Hibbett D.S."/>
            <person name="Martin F."/>
            <person name="Nordberg H.P."/>
            <person name="Cantor M.N."/>
            <person name="Hua S.X."/>
        </authorList>
    </citation>
    <scope>NUCLEOTIDE SEQUENCE [LARGE SCALE GENOMIC DNA]</scope>
    <source>
        <strain evidence="1 2">Ve08.2h10</strain>
    </source>
</reference>